<evidence type="ECO:0000313" key="3">
    <source>
        <dbReference type="Proteomes" id="UP001500742"/>
    </source>
</evidence>
<evidence type="ECO:0000259" key="1">
    <source>
        <dbReference type="Pfam" id="PF01370"/>
    </source>
</evidence>
<dbReference type="InterPro" id="IPR051783">
    <property type="entry name" value="NAD(P)-dependent_oxidoreduct"/>
</dbReference>
<dbReference type="SUPFAM" id="SSF51735">
    <property type="entry name" value="NAD(P)-binding Rossmann-fold domains"/>
    <property type="match status" value="1"/>
</dbReference>
<sequence>MRVFVTGATGFIGSAIVKELIGAGHQVLGLTRSDAGADALIAAGAQVHRGTLEDLHSLQSGVDACDGVIHTAFIHDFSKFQENCETDRRVIAAMGDVLAGSNRPLIVTSGTGLGAHAPGELAVESNVATSKTSHHPRVASEEAAEAVAAQGVNVSIMRLPPSVHDKGDHGFVPILIGIAREKGVSAYVADGANRWPAVHRLDAARLYRLVLEKGVPQTYHAVGDGGIPTRQIAEVIGSHLNLPVISLSPQEAGAHFGWFAGFFGSDVPASAQLTQQRVDWQPTHPGLIADLEMGHYFEK</sequence>
<feature type="domain" description="NAD-dependent epimerase/dehydratase" evidence="1">
    <location>
        <begin position="3"/>
        <end position="217"/>
    </location>
</feature>
<dbReference type="CDD" id="cd05262">
    <property type="entry name" value="SDR_a7"/>
    <property type="match status" value="1"/>
</dbReference>
<protein>
    <submittedName>
        <fullName evidence="2">SDR family oxidoreductase</fullName>
    </submittedName>
</protein>
<dbReference type="EMBL" id="BAAAZC010000046">
    <property type="protein sequence ID" value="GAA3992006.1"/>
    <property type="molecule type" value="Genomic_DNA"/>
</dbReference>
<dbReference type="Gene3D" id="3.40.50.720">
    <property type="entry name" value="NAD(P)-binding Rossmann-like Domain"/>
    <property type="match status" value="1"/>
</dbReference>
<dbReference type="Proteomes" id="UP001500742">
    <property type="component" value="Unassembled WGS sequence"/>
</dbReference>
<name>A0ABP7R4A9_9SPHI</name>
<accession>A0ABP7R4A9</accession>
<keyword evidence="3" id="KW-1185">Reference proteome</keyword>
<evidence type="ECO:0000313" key="2">
    <source>
        <dbReference type="EMBL" id="GAA3992006.1"/>
    </source>
</evidence>
<dbReference type="InterPro" id="IPR001509">
    <property type="entry name" value="Epimerase_deHydtase"/>
</dbReference>
<dbReference type="Pfam" id="PF01370">
    <property type="entry name" value="Epimerase"/>
    <property type="match status" value="1"/>
</dbReference>
<reference evidence="3" key="1">
    <citation type="journal article" date="2019" name="Int. J. Syst. Evol. Microbiol.">
        <title>The Global Catalogue of Microorganisms (GCM) 10K type strain sequencing project: providing services to taxonomists for standard genome sequencing and annotation.</title>
        <authorList>
            <consortium name="The Broad Institute Genomics Platform"/>
            <consortium name="The Broad Institute Genome Sequencing Center for Infectious Disease"/>
            <person name="Wu L."/>
            <person name="Ma J."/>
        </authorList>
    </citation>
    <scope>NUCLEOTIDE SEQUENCE [LARGE SCALE GENOMIC DNA]</scope>
    <source>
        <strain evidence="3">JCM 16601</strain>
    </source>
</reference>
<comment type="caution">
    <text evidence="2">The sequence shown here is derived from an EMBL/GenBank/DDBJ whole genome shotgun (WGS) entry which is preliminary data.</text>
</comment>
<gene>
    <name evidence="2" type="ORF">GCM10022210_52020</name>
</gene>
<dbReference type="PANTHER" id="PTHR48079:SF6">
    <property type="entry name" value="NAD(P)-BINDING DOMAIN-CONTAINING PROTEIN-RELATED"/>
    <property type="match status" value="1"/>
</dbReference>
<organism evidence="2 3">
    <name type="scientific">Mucilaginibacter dorajii</name>
    <dbReference type="NCBI Taxonomy" id="692994"/>
    <lineage>
        <taxon>Bacteria</taxon>
        <taxon>Pseudomonadati</taxon>
        <taxon>Bacteroidota</taxon>
        <taxon>Sphingobacteriia</taxon>
        <taxon>Sphingobacteriales</taxon>
        <taxon>Sphingobacteriaceae</taxon>
        <taxon>Mucilaginibacter</taxon>
    </lineage>
</organism>
<dbReference type="PANTHER" id="PTHR48079">
    <property type="entry name" value="PROTEIN YEEZ"/>
    <property type="match status" value="1"/>
</dbReference>
<proteinExistence type="predicted"/>
<dbReference type="InterPro" id="IPR036291">
    <property type="entry name" value="NAD(P)-bd_dom_sf"/>
</dbReference>
<dbReference type="RefSeq" id="WP_259097709.1">
    <property type="nucleotide sequence ID" value="NZ_BAAAZC010000046.1"/>
</dbReference>